<dbReference type="GO" id="GO:0015074">
    <property type="term" value="P:DNA integration"/>
    <property type="evidence" value="ECO:0007669"/>
    <property type="project" value="InterPro"/>
</dbReference>
<keyword evidence="2" id="KW-1185">Reference proteome</keyword>
<sequence>MDYLSSFPKVRLCPDYSAERTIKFLTELFACYGNPAILVSDNRPEYQSDAFTEFLSKCDIQHHGTPVYHPQSNGKVEVFNQLLKLHAQATATSNTPFATAIMELLARFRAESPNPKTLSPEEIMFN</sequence>
<proteinExistence type="predicted"/>
<evidence type="ECO:0000313" key="3">
    <source>
        <dbReference type="WBParaSite" id="nRc.2.0.1.t09475-RA"/>
    </source>
</evidence>
<organism evidence="2 3">
    <name type="scientific">Romanomermis culicivorax</name>
    <name type="common">Nematode worm</name>
    <dbReference type="NCBI Taxonomy" id="13658"/>
    <lineage>
        <taxon>Eukaryota</taxon>
        <taxon>Metazoa</taxon>
        <taxon>Ecdysozoa</taxon>
        <taxon>Nematoda</taxon>
        <taxon>Enoplea</taxon>
        <taxon>Dorylaimia</taxon>
        <taxon>Mermithida</taxon>
        <taxon>Mermithoidea</taxon>
        <taxon>Mermithidae</taxon>
        <taxon>Romanomermis</taxon>
    </lineage>
</organism>
<name>A0A915I6I7_ROMCU</name>
<dbReference type="Proteomes" id="UP000887565">
    <property type="component" value="Unplaced"/>
</dbReference>
<evidence type="ECO:0000259" key="1">
    <source>
        <dbReference type="PROSITE" id="PS50994"/>
    </source>
</evidence>
<dbReference type="InterPro" id="IPR036397">
    <property type="entry name" value="RNaseH_sf"/>
</dbReference>
<dbReference type="InterPro" id="IPR012337">
    <property type="entry name" value="RNaseH-like_sf"/>
</dbReference>
<dbReference type="PANTHER" id="PTHR37984:SF15">
    <property type="entry name" value="INTEGRASE CATALYTIC DOMAIN-CONTAINING PROTEIN"/>
    <property type="match status" value="1"/>
</dbReference>
<dbReference type="AlphaFoldDB" id="A0A915I6I7"/>
<dbReference type="Pfam" id="PF00665">
    <property type="entry name" value="rve"/>
    <property type="match status" value="1"/>
</dbReference>
<feature type="domain" description="Integrase catalytic" evidence="1">
    <location>
        <begin position="1"/>
        <end position="126"/>
    </location>
</feature>
<dbReference type="Gene3D" id="3.30.420.10">
    <property type="entry name" value="Ribonuclease H-like superfamily/Ribonuclease H"/>
    <property type="match status" value="1"/>
</dbReference>
<dbReference type="PANTHER" id="PTHR37984">
    <property type="entry name" value="PROTEIN CBG26694"/>
    <property type="match status" value="1"/>
</dbReference>
<dbReference type="WBParaSite" id="nRc.2.0.1.t09475-RA">
    <property type="protein sequence ID" value="nRc.2.0.1.t09475-RA"/>
    <property type="gene ID" value="nRc.2.0.1.g09475"/>
</dbReference>
<accession>A0A915I6I7</accession>
<dbReference type="GO" id="GO:0003676">
    <property type="term" value="F:nucleic acid binding"/>
    <property type="evidence" value="ECO:0007669"/>
    <property type="project" value="InterPro"/>
</dbReference>
<dbReference type="OMA" id="WPPHEDI"/>
<dbReference type="PROSITE" id="PS50994">
    <property type="entry name" value="INTEGRASE"/>
    <property type="match status" value="1"/>
</dbReference>
<reference evidence="3" key="1">
    <citation type="submission" date="2022-11" db="UniProtKB">
        <authorList>
            <consortium name="WormBaseParasite"/>
        </authorList>
    </citation>
    <scope>IDENTIFICATION</scope>
</reference>
<protein>
    <submittedName>
        <fullName evidence="3">Integrase catalytic domain-containing protein</fullName>
    </submittedName>
</protein>
<dbReference type="InterPro" id="IPR050951">
    <property type="entry name" value="Retrovirus_Pol_polyprotein"/>
</dbReference>
<dbReference type="SUPFAM" id="SSF53098">
    <property type="entry name" value="Ribonuclease H-like"/>
    <property type="match status" value="1"/>
</dbReference>
<evidence type="ECO:0000313" key="2">
    <source>
        <dbReference type="Proteomes" id="UP000887565"/>
    </source>
</evidence>
<dbReference type="InterPro" id="IPR001584">
    <property type="entry name" value="Integrase_cat-core"/>
</dbReference>